<proteinExistence type="inferred from homology"/>
<evidence type="ECO:0000256" key="5">
    <source>
        <dbReference type="RuleBase" id="RU000660"/>
    </source>
</evidence>
<dbReference type="SUPFAM" id="SSF64263">
    <property type="entry name" value="Prokaryotic ribosomal protein L17"/>
    <property type="match status" value="1"/>
</dbReference>
<comment type="subunit">
    <text evidence="4">Part of the 50S ribosomal subunit. Contacts protein L32.</text>
</comment>
<dbReference type="EMBL" id="CP102451">
    <property type="protein sequence ID" value="UUV98456.1"/>
    <property type="molecule type" value="Genomic_DNA"/>
</dbReference>
<reference evidence="6" key="1">
    <citation type="submission" date="2022-08" db="EMBL/GenBank/DDBJ databases">
        <title>Genome sequence of Vagococcus luciliae DSM 112651.</title>
        <authorList>
            <person name="Juan G."/>
            <person name="Anja P."/>
            <person name="Rolf D."/>
            <person name="Kampfer P."/>
            <person name="Vilcinskas A."/>
        </authorList>
    </citation>
    <scope>NUCLEOTIDE SEQUENCE</scope>
    <source>
        <strain evidence="6">G314FT</strain>
    </source>
</reference>
<evidence type="ECO:0000256" key="3">
    <source>
        <dbReference type="ARBA" id="ARBA00023274"/>
    </source>
</evidence>
<comment type="similarity">
    <text evidence="1 4 5">Belongs to the bacterial ribosomal protein bL17 family.</text>
</comment>
<accession>A0ABY5NYA0</accession>
<dbReference type="Gene3D" id="3.90.1030.10">
    <property type="entry name" value="Ribosomal protein L17"/>
    <property type="match status" value="1"/>
</dbReference>
<dbReference type="PANTHER" id="PTHR14413:SF16">
    <property type="entry name" value="LARGE RIBOSOMAL SUBUNIT PROTEIN BL17M"/>
    <property type="match status" value="1"/>
</dbReference>
<dbReference type="PANTHER" id="PTHR14413">
    <property type="entry name" value="RIBOSOMAL PROTEIN L17"/>
    <property type="match status" value="1"/>
</dbReference>
<keyword evidence="2 4" id="KW-0689">Ribosomal protein</keyword>
<protein>
    <recommendedName>
        <fullName evidence="4">Large ribosomal subunit protein bL17</fullName>
    </recommendedName>
</protein>
<dbReference type="Pfam" id="PF01196">
    <property type="entry name" value="Ribosomal_L17"/>
    <property type="match status" value="1"/>
</dbReference>
<gene>
    <name evidence="4 6" type="primary">rplQ</name>
    <name evidence="6" type="ORF">G314FT_06090</name>
</gene>
<dbReference type="Proteomes" id="UP001058273">
    <property type="component" value="Chromosome"/>
</dbReference>
<dbReference type="HAMAP" id="MF_01368">
    <property type="entry name" value="Ribosomal_bL17"/>
    <property type="match status" value="1"/>
</dbReference>
<evidence type="ECO:0000256" key="4">
    <source>
        <dbReference type="HAMAP-Rule" id="MF_01368"/>
    </source>
</evidence>
<dbReference type="PROSITE" id="PS01167">
    <property type="entry name" value="RIBOSOMAL_L17"/>
    <property type="match status" value="1"/>
</dbReference>
<dbReference type="InterPro" id="IPR047859">
    <property type="entry name" value="Ribosomal_bL17_CS"/>
</dbReference>
<evidence type="ECO:0000313" key="7">
    <source>
        <dbReference type="Proteomes" id="UP001058273"/>
    </source>
</evidence>
<reference evidence="6" key="2">
    <citation type="submission" date="2022-08" db="EMBL/GenBank/DDBJ databases">
        <authorList>
            <person name="Poehlein A."/>
            <person name="Guzman J."/>
            <person name="Daniel R."/>
            <person name="Vilcinskas A."/>
        </authorList>
    </citation>
    <scope>NUCLEOTIDE SEQUENCE</scope>
    <source>
        <strain evidence="6">G314FT</strain>
    </source>
</reference>
<organism evidence="6 7">
    <name type="scientific">Vagococcus luciliae</name>
    <dbReference type="NCBI Taxonomy" id="2920380"/>
    <lineage>
        <taxon>Bacteria</taxon>
        <taxon>Bacillati</taxon>
        <taxon>Bacillota</taxon>
        <taxon>Bacilli</taxon>
        <taxon>Lactobacillales</taxon>
        <taxon>Enterococcaceae</taxon>
        <taxon>Vagococcus</taxon>
    </lineage>
</organism>
<dbReference type="NCBIfam" id="TIGR00059">
    <property type="entry name" value="L17"/>
    <property type="match status" value="1"/>
</dbReference>
<sequence>MSYRKLGRTSSQRKAMLRDLTTDLIINERIETTEARAKEIRSTTEKMITLGKRGDLHARRQAAAFVRNEYLDDRLDEKEETIIEESALQKLFNDLGPRYADRQGGYTRILKKGQRRGDAAPMVIIELV</sequence>
<name>A0ABY5NYA0_9ENTE</name>
<dbReference type="InterPro" id="IPR036373">
    <property type="entry name" value="Ribosomal_bL17_sf"/>
</dbReference>
<evidence type="ECO:0000256" key="1">
    <source>
        <dbReference type="ARBA" id="ARBA00008777"/>
    </source>
</evidence>
<evidence type="ECO:0000256" key="2">
    <source>
        <dbReference type="ARBA" id="ARBA00022980"/>
    </source>
</evidence>
<dbReference type="GO" id="GO:0005840">
    <property type="term" value="C:ribosome"/>
    <property type="evidence" value="ECO:0007669"/>
    <property type="project" value="UniProtKB-KW"/>
</dbReference>
<keyword evidence="3 4" id="KW-0687">Ribonucleoprotein</keyword>
<dbReference type="InterPro" id="IPR000456">
    <property type="entry name" value="Ribosomal_bL17"/>
</dbReference>
<keyword evidence="7" id="KW-1185">Reference proteome</keyword>
<dbReference type="RefSeq" id="WP_257701981.1">
    <property type="nucleotide sequence ID" value="NZ_CP102451.1"/>
</dbReference>
<evidence type="ECO:0000313" key="6">
    <source>
        <dbReference type="EMBL" id="UUV98456.1"/>
    </source>
</evidence>